<evidence type="ECO:0000313" key="1">
    <source>
        <dbReference type="EMBL" id="GAA0610960.1"/>
    </source>
</evidence>
<gene>
    <name evidence="1" type="ORF">GCM10009422_02250</name>
</gene>
<evidence type="ECO:0000313" key="2">
    <source>
        <dbReference type="Proteomes" id="UP001501352"/>
    </source>
</evidence>
<dbReference type="EMBL" id="BAAAGA010000001">
    <property type="protein sequence ID" value="GAA0610960.1"/>
    <property type="molecule type" value="Genomic_DNA"/>
</dbReference>
<dbReference type="Proteomes" id="UP001501352">
    <property type="component" value="Unassembled WGS sequence"/>
</dbReference>
<dbReference type="RefSeq" id="WP_343789072.1">
    <property type="nucleotide sequence ID" value="NZ_BAAAGA010000001.1"/>
</dbReference>
<comment type="caution">
    <text evidence="1">The sequence shown here is derived from an EMBL/GenBank/DDBJ whole genome shotgun (WGS) entry which is preliminary data.</text>
</comment>
<reference evidence="1 2" key="1">
    <citation type="journal article" date="2019" name="Int. J. Syst. Evol. Microbiol.">
        <title>The Global Catalogue of Microorganisms (GCM) 10K type strain sequencing project: providing services to taxonomists for standard genome sequencing and annotation.</title>
        <authorList>
            <consortium name="The Broad Institute Genomics Platform"/>
            <consortium name="The Broad Institute Genome Sequencing Center for Infectious Disease"/>
            <person name="Wu L."/>
            <person name="Ma J."/>
        </authorList>
    </citation>
    <scope>NUCLEOTIDE SEQUENCE [LARGE SCALE GENOMIC DNA]</scope>
    <source>
        <strain evidence="1 2">JCM 12928</strain>
    </source>
</reference>
<accession>A0ABN1GGE0</accession>
<proteinExistence type="predicted"/>
<keyword evidence="2" id="KW-1185">Reference proteome</keyword>
<name>A0ABN1GGE0_9CAUL</name>
<protein>
    <submittedName>
        <fullName evidence="1">Uncharacterized protein</fullName>
    </submittedName>
</protein>
<organism evidence="1 2">
    <name type="scientific">Brevundimonas kwangchunensis</name>
    <dbReference type="NCBI Taxonomy" id="322163"/>
    <lineage>
        <taxon>Bacteria</taxon>
        <taxon>Pseudomonadati</taxon>
        <taxon>Pseudomonadota</taxon>
        <taxon>Alphaproteobacteria</taxon>
        <taxon>Caulobacterales</taxon>
        <taxon>Caulobacteraceae</taxon>
        <taxon>Brevundimonas</taxon>
    </lineage>
</organism>
<sequence>MTDVGEHDLEELTKRYGELVRDVDWNDLADIAEPLRELAGLGEPRAMDLLAIHLSDADSHANRAEIIALHEGAHDRGSLTAAGNLSIYYREQGEPELSEAWSRKAEQRG</sequence>